<dbReference type="PANTHER" id="PTHR42711">
    <property type="entry name" value="ABC TRANSPORTER ATP-BINDING PROTEIN"/>
    <property type="match status" value="1"/>
</dbReference>
<dbReference type="InterPro" id="IPR003593">
    <property type="entry name" value="AAA+_ATPase"/>
</dbReference>
<evidence type="ECO:0000256" key="2">
    <source>
        <dbReference type="ARBA" id="ARBA00022448"/>
    </source>
</evidence>
<evidence type="ECO:0000313" key="6">
    <source>
        <dbReference type="EMBL" id="GAE90821.1"/>
    </source>
</evidence>
<name>W4VC96_9FIRM</name>
<dbReference type="GO" id="GO:0016887">
    <property type="term" value="F:ATP hydrolysis activity"/>
    <property type="evidence" value="ECO:0007669"/>
    <property type="project" value="InterPro"/>
</dbReference>
<dbReference type="InterPro" id="IPR003439">
    <property type="entry name" value="ABC_transporter-like_ATP-bd"/>
</dbReference>
<dbReference type="PANTHER" id="PTHR42711:SF5">
    <property type="entry name" value="ABC TRANSPORTER ATP-BINDING PROTEIN NATA"/>
    <property type="match status" value="1"/>
</dbReference>
<evidence type="ECO:0000259" key="5">
    <source>
        <dbReference type="PROSITE" id="PS50893"/>
    </source>
</evidence>
<dbReference type="EMBL" id="BAVR01000096">
    <property type="protein sequence ID" value="GAE90821.1"/>
    <property type="molecule type" value="Genomic_DNA"/>
</dbReference>
<evidence type="ECO:0000313" key="7">
    <source>
        <dbReference type="Proteomes" id="UP000019109"/>
    </source>
</evidence>
<dbReference type="OrthoDB" id="9804819at2"/>
<gene>
    <name evidence="6" type="ORF">JCM21531_4465</name>
</gene>
<dbReference type="STRING" id="1294263.JCM21531_4465"/>
<keyword evidence="7" id="KW-1185">Reference proteome</keyword>
<dbReference type="Pfam" id="PF00005">
    <property type="entry name" value="ABC_tran"/>
    <property type="match status" value="1"/>
</dbReference>
<keyword evidence="4" id="KW-0067">ATP-binding</keyword>
<dbReference type="RefSeq" id="WP_038291380.1">
    <property type="nucleotide sequence ID" value="NZ_BAVR01000096.1"/>
</dbReference>
<feature type="domain" description="ABC transporter" evidence="5">
    <location>
        <begin position="4"/>
        <end position="236"/>
    </location>
</feature>
<dbReference type="SMART" id="SM00382">
    <property type="entry name" value="AAA"/>
    <property type="match status" value="1"/>
</dbReference>
<comment type="caution">
    <text evidence="6">The sequence shown here is derived from an EMBL/GenBank/DDBJ whole genome shotgun (WGS) entry which is preliminary data.</text>
</comment>
<sequence length="301" mass="33493">MNAIEVKELSKSYDGKEYALEGISFSIPQGEIFGFLGPNGSGKTTTVRILNGILSPSGGSALVMNVDASKDPVKIHSFCGVMTETALAYENLTGEENLHFFGSMHGLTKEEIRERSNRLLKSLELYEVKDKKVKSYSTGMKKRIQLARALLHNPKVLFLDEPTSGLDPEAAMNVTQMIRNLSKENGVTVLLCTHQLKYAEEICTLYGFIDKGKMLGFGTLFQLLSKKNSSIFLEIRGENIPNIDKLESKDGRTIRVPIKDDAEASALIQDIIAKGGKIYEARQVRPNLEDLYFEYQKEGTK</sequence>
<reference evidence="6" key="1">
    <citation type="journal article" date="2014" name="Genome Announc.">
        <title>Draft Genome Sequence of Clostridium straminisolvens Strain JCM 21531T, Isolated from a Cellulose-Degrading Bacterial Community.</title>
        <authorList>
            <person name="Yuki M."/>
            <person name="Oshima K."/>
            <person name="Suda W."/>
            <person name="Sakamoto M."/>
            <person name="Kitamura K."/>
            <person name="Iida T."/>
            <person name="Hattori M."/>
            <person name="Ohkuma M."/>
        </authorList>
    </citation>
    <scope>NUCLEOTIDE SEQUENCE [LARGE SCALE GENOMIC DNA]</scope>
    <source>
        <strain evidence="6">JCM 21531</strain>
    </source>
</reference>
<dbReference type="GO" id="GO:0005524">
    <property type="term" value="F:ATP binding"/>
    <property type="evidence" value="ECO:0007669"/>
    <property type="project" value="UniProtKB-KW"/>
</dbReference>
<accession>W4VC96</accession>
<keyword evidence="2" id="KW-0813">Transport</keyword>
<protein>
    <submittedName>
        <fullName evidence="6">ABC transporter</fullName>
    </submittedName>
</protein>
<evidence type="ECO:0000256" key="4">
    <source>
        <dbReference type="ARBA" id="ARBA00022840"/>
    </source>
</evidence>
<dbReference type="PROSITE" id="PS50893">
    <property type="entry name" value="ABC_TRANSPORTER_2"/>
    <property type="match status" value="1"/>
</dbReference>
<comment type="similarity">
    <text evidence="1">Belongs to the ABC transporter superfamily.</text>
</comment>
<dbReference type="Gene3D" id="3.40.50.300">
    <property type="entry name" value="P-loop containing nucleotide triphosphate hydrolases"/>
    <property type="match status" value="1"/>
</dbReference>
<evidence type="ECO:0000256" key="3">
    <source>
        <dbReference type="ARBA" id="ARBA00022741"/>
    </source>
</evidence>
<proteinExistence type="inferred from homology"/>
<dbReference type="Proteomes" id="UP000019109">
    <property type="component" value="Unassembled WGS sequence"/>
</dbReference>
<dbReference type="SUPFAM" id="SSF52540">
    <property type="entry name" value="P-loop containing nucleoside triphosphate hydrolases"/>
    <property type="match status" value="1"/>
</dbReference>
<dbReference type="AlphaFoldDB" id="W4VC96"/>
<evidence type="ECO:0000256" key="1">
    <source>
        <dbReference type="ARBA" id="ARBA00005417"/>
    </source>
</evidence>
<organism evidence="6 7">
    <name type="scientific">Acetivibrio straminisolvens JCM 21531</name>
    <dbReference type="NCBI Taxonomy" id="1294263"/>
    <lineage>
        <taxon>Bacteria</taxon>
        <taxon>Bacillati</taxon>
        <taxon>Bacillota</taxon>
        <taxon>Clostridia</taxon>
        <taxon>Eubacteriales</taxon>
        <taxon>Oscillospiraceae</taxon>
        <taxon>Acetivibrio</taxon>
    </lineage>
</organism>
<dbReference type="InterPro" id="IPR050763">
    <property type="entry name" value="ABC_transporter_ATP-binding"/>
</dbReference>
<keyword evidence="3" id="KW-0547">Nucleotide-binding</keyword>
<dbReference type="InterPro" id="IPR027417">
    <property type="entry name" value="P-loop_NTPase"/>
</dbReference>